<keyword evidence="1" id="KW-0732">Signal</keyword>
<protein>
    <submittedName>
        <fullName evidence="2">Uncharacterized protein</fullName>
    </submittedName>
</protein>
<sequence length="170" mass="20316">MLYFLFLIILCQTSQGYVANTSDYNVTTAVRSTTKRSYVQREVYAIPHRFTTNSIDVVLESDRPYHQGELEDMYDEFDEVFNEFGKLHKIFFHKRNLERDERFRHKGLSMAKYGVRGADCLEFQKFLLELRPQKYHLKYAHVDCGRISFSICLAFSCPKDDFHFTSRYMW</sequence>
<keyword evidence="3" id="KW-1185">Reference proteome</keyword>
<feature type="signal peptide" evidence="1">
    <location>
        <begin position="1"/>
        <end position="16"/>
    </location>
</feature>
<proteinExistence type="predicted"/>
<dbReference type="EMBL" id="JOJR01001955">
    <property type="protein sequence ID" value="RCN29425.1"/>
    <property type="molecule type" value="Genomic_DNA"/>
</dbReference>
<dbReference type="OrthoDB" id="5899331at2759"/>
<evidence type="ECO:0000313" key="3">
    <source>
        <dbReference type="Proteomes" id="UP000252519"/>
    </source>
</evidence>
<gene>
    <name evidence="2" type="ORF">ANCCAN_24813</name>
</gene>
<evidence type="ECO:0000256" key="1">
    <source>
        <dbReference type="SAM" id="SignalP"/>
    </source>
</evidence>
<accession>A0A368FF28</accession>
<dbReference type="Pfam" id="PF17619">
    <property type="entry name" value="SCVP"/>
    <property type="match status" value="1"/>
</dbReference>
<feature type="chain" id="PRO_5017025344" evidence="1">
    <location>
        <begin position="17"/>
        <end position="170"/>
    </location>
</feature>
<organism evidence="2 3">
    <name type="scientific">Ancylostoma caninum</name>
    <name type="common">Dog hookworm</name>
    <dbReference type="NCBI Taxonomy" id="29170"/>
    <lineage>
        <taxon>Eukaryota</taxon>
        <taxon>Metazoa</taxon>
        <taxon>Ecdysozoa</taxon>
        <taxon>Nematoda</taxon>
        <taxon>Chromadorea</taxon>
        <taxon>Rhabditida</taxon>
        <taxon>Rhabditina</taxon>
        <taxon>Rhabditomorpha</taxon>
        <taxon>Strongyloidea</taxon>
        <taxon>Ancylostomatidae</taxon>
        <taxon>Ancylostomatinae</taxon>
        <taxon>Ancylostoma</taxon>
    </lineage>
</organism>
<evidence type="ECO:0000313" key="2">
    <source>
        <dbReference type="EMBL" id="RCN29425.1"/>
    </source>
</evidence>
<name>A0A368FF28_ANCCA</name>
<comment type="caution">
    <text evidence="2">The sequence shown here is derived from an EMBL/GenBank/DDBJ whole genome shotgun (WGS) entry which is preliminary data.</text>
</comment>
<reference evidence="2 3" key="1">
    <citation type="submission" date="2014-10" db="EMBL/GenBank/DDBJ databases">
        <title>Draft genome of the hookworm Ancylostoma caninum.</title>
        <authorList>
            <person name="Mitreva M."/>
        </authorList>
    </citation>
    <scope>NUCLEOTIDE SEQUENCE [LARGE SCALE GENOMIC DNA]</scope>
    <source>
        <strain evidence="2 3">Baltimore</strain>
    </source>
</reference>
<dbReference type="AlphaFoldDB" id="A0A368FF28"/>
<dbReference type="InterPro" id="IPR035126">
    <property type="entry name" value="SCVP"/>
</dbReference>
<dbReference type="Proteomes" id="UP000252519">
    <property type="component" value="Unassembled WGS sequence"/>
</dbReference>